<dbReference type="OrthoDB" id="9808891at2"/>
<dbReference type="SUPFAM" id="SSF54534">
    <property type="entry name" value="FKBP-like"/>
    <property type="match status" value="1"/>
</dbReference>
<evidence type="ECO:0000256" key="4">
    <source>
        <dbReference type="ARBA" id="ARBA00023235"/>
    </source>
</evidence>
<evidence type="ECO:0000256" key="3">
    <source>
        <dbReference type="ARBA" id="ARBA00023110"/>
    </source>
</evidence>
<dbReference type="InterPro" id="IPR046357">
    <property type="entry name" value="PPIase_dom_sf"/>
</dbReference>
<evidence type="ECO:0000256" key="5">
    <source>
        <dbReference type="PROSITE-ProRule" id="PRU00277"/>
    </source>
</evidence>
<keyword evidence="4 5" id="KW-0413">Isomerase</keyword>
<evidence type="ECO:0000313" key="8">
    <source>
        <dbReference type="EMBL" id="SEH66145.1"/>
    </source>
</evidence>
<keyword evidence="3 5" id="KW-0697">Rotamase</keyword>
<sequence length="139" mass="15239">MAKYKIFYKLTHASGELVDASLDTPFEFEVGDGQLDPCLESCIKEAKVGKLQTFLLSASEAFGQAESDAIQVMRRAEFPKELDIKLNNGVEFKTPAGDSYAGCIDKIDGDNITVNFNHPLAGCDVSFQIEILEKSKSPQ</sequence>
<feature type="domain" description="PPIase FKBP-type" evidence="7">
    <location>
        <begin position="1"/>
        <end position="88"/>
    </location>
</feature>
<gene>
    <name evidence="8" type="ORF">BAZSYMB_SCAFFOLD00041_3</name>
</gene>
<accession>A0A1H6JZS6</accession>
<comment type="catalytic activity">
    <reaction evidence="1 5 6">
        <text>[protein]-peptidylproline (omega=180) = [protein]-peptidylproline (omega=0)</text>
        <dbReference type="Rhea" id="RHEA:16237"/>
        <dbReference type="Rhea" id="RHEA-COMP:10747"/>
        <dbReference type="Rhea" id="RHEA-COMP:10748"/>
        <dbReference type="ChEBI" id="CHEBI:83833"/>
        <dbReference type="ChEBI" id="CHEBI:83834"/>
        <dbReference type="EC" id="5.2.1.8"/>
    </reaction>
</comment>
<dbReference type="Proteomes" id="UP000198559">
    <property type="component" value="Unassembled WGS sequence"/>
</dbReference>
<dbReference type="EC" id="5.2.1.8" evidence="6"/>
<dbReference type="RefSeq" id="WP_090715813.1">
    <property type="nucleotide sequence ID" value="NZ_CAESAP020000194.1"/>
</dbReference>
<comment type="similarity">
    <text evidence="2 6">Belongs to the FKBP-type PPIase family.</text>
</comment>
<evidence type="ECO:0000256" key="6">
    <source>
        <dbReference type="RuleBase" id="RU003915"/>
    </source>
</evidence>
<dbReference type="AlphaFoldDB" id="A0A1H6JZS6"/>
<dbReference type="PROSITE" id="PS50059">
    <property type="entry name" value="FKBP_PPIASE"/>
    <property type="match status" value="1"/>
</dbReference>
<dbReference type="InterPro" id="IPR048261">
    <property type="entry name" value="SlpA/SlyD-like_ins_sf"/>
</dbReference>
<organism evidence="8 9">
    <name type="scientific">Bathymodiolus azoricus thioautotrophic gill symbiont</name>
    <dbReference type="NCBI Taxonomy" id="235205"/>
    <lineage>
        <taxon>Bacteria</taxon>
        <taxon>Pseudomonadati</taxon>
        <taxon>Pseudomonadota</taxon>
        <taxon>Gammaproteobacteria</taxon>
        <taxon>sulfur-oxidizing symbionts</taxon>
    </lineage>
</organism>
<reference evidence="9" key="1">
    <citation type="submission" date="2016-06" db="EMBL/GenBank/DDBJ databases">
        <authorList>
            <person name="Petersen J."/>
            <person name="Sayavedra L."/>
        </authorList>
    </citation>
    <scope>NUCLEOTIDE SEQUENCE [LARGE SCALE GENOMIC DNA]</scope>
    <source>
        <strain evidence="9">BazSymB</strain>
    </source>
</reference>
<name>A0A1H6JZS6_9GAMM</name>
<evidence type="ECO:0000259" key="7">
    <source>
        <dbReference type="PROSITE" id="PS50059"/>
    </source>
</evidence>
<dbReference type="PANTHER" id="PTHR47861">
    <property type="entry name" value="FKBP-TYPE PEPTIDYL-PROLYL CIS-TRANS ISOMERASE SLYD"/>
    <property type="match status" value="1"/>
</dbReference>
<evidence type="ECO:0000256" key="1">
    <source>
        <dbReference type="ARBA" id="ARBA00000971"/>
    </source>
</evidence>
<dbReference type="InterPro" id="IPR001179">
    <property type="entry name" value="PPIase_FKBP_dom"/>
</dbReference>
<proteinExistence type="inferred from homology"/>
<dbReference type="Pfam" id="PF00254">
    <property type="entry name" value="FKBP_C"/>
    <property type="match status" value="1"/>
</dbReference>
<evidence type="ECO:0000313" key="9">
    <source>
        <dbReference type="Proteomes" id="UP000198559"/>
    </source>
</evidence>
<protein>
    <recommendedName>
        <fullName evidence="6">Peptidyl-prolyl cis-trans isomerase</fullName>
        <ecNumber evidence="6">5.2.1.8</ecNumber>
    </recommendedName>
</protein>
<dbReference type="Gene3D" id="2.40.10.330">
    <property type="match status" value="1"/>
</dbReference>
<dbReference type="PANTHER" id="PTHR47861:SF4">
    <property type="entry name" value="FKBP-TYPE 16 KDA PEPTIDYL-PROLYL CIS-TRANS ISOMERASE"/>
    <property type="match status" value="1"/>
</dbReference>
<evidence type="ECO:0000256" key="2">
    <source>
        <dbReference type="ARBA" id="ARBA00006577"/>
    </source>
</evidence>
<dbReference type="Gene3D" id="3.10.50.40">
    <property type="match status" value="1"/>
</dbReference>
<dbReference type="GO" id="GO:0003755">
    <property type="term" value="F:peptidyl-prolyl cis-trans isomerase activity"/>
    <property type="evidence" value="ECO:0007669"/>
    <property type="project" value="UniProtKB-UniRule"/>
</dbReference>
<dbReference type="EMBL" id="CVUD02000078">
    <property type="protein sequence ID" value="SEH66145.1"/>
    <property type="molecule type" value="Genomic_DNA"/>
</dbReference>
<dbReference type="STRING" id="235205.BAZSYMB_SCAFFOLD00041_3"/>